<feature type="domain" description="ABC transporter" evidence="7">
    <location>
        <begin position="2"/>
        <end position="245"/>
    </location>
</feature>
<keyword evidence="9" id="KW-1185">Reference proteome</keyword>
<keyword evidence="3" id="KW-0547">Nucleotide-binding</keyword>
<evidence type="ECO:0000256" key="3">
    <source>
        <dbReference type="ARBA" id="ARBA00022741"/>
    </source>
</evidence>
<dbReference type="Proteomes" id="UP001597237">
    <property type="component" value="Unassembled WGS sequence"/>
</dbReference>
<evidence type="ECO:0000313" key="8">
    <source>
        <dbReference type="EMBL" id="MFD1784481.1"/>
    </source>
</evidence>
<evidence type="ECO:0000313" key="9">
    <source>
        <dbReference type="Proteomes" id="UP001597237"/>
    </source>
</evidence>
<evidence type="ECO:0000259" key="7">
    <source>
        <dbReference type="PROSITE" id="PS50893"/>
    </source>
</evidence>
<sequence length="261" mass="28408">MLELQGLRKQFGETAAVAGVSLRIDRGEVVGIIGRSGAGKSTLLRLINRLTDPTEGSVKWDGQDVTRFKGRELRRWRRRCAMIFQQFNLCPRLDVITNVLVGVVAERPLGPSLLKMFPAADRARAILELDALDMAPAALQRASTLSGGQQQRVAIARAMMQEPDMLLADEPVASLDPVNAEVVMEALQRAAQERGIPVIVNLHSLDIARRYCTRVVAMAKGQVVFDGAPDQLTAEVVDRIYGVRAPRPPASAEPLKVVAAA</sequence>
<evidence type="ECO:0000256" key="5">
    <source>
        <dbReference type="ARBA" id="ARBA00022967"/>
    </source>
</evidence>
<evidence type="ECO:0000256" key="4">
    <source>
        <dbReference type="ARBA" id="ARBA00022840"/>
    </source>
</evidence>
<dbReference type="PROSITE" id="PS50893">
    <property type="entry name" value="ABC_TRANSPORTER_2"/>
    <property type="match status" value="1"/>
</dbReference>
<dbReference type="PANTHER" id="PTHR43166:SF6">
    <property type="entry name" value="PHOSPHONATES IMPORT ATP-BINDING PROTEIN PHNC"/>
    <property type="match status" value="1"/>
</dbReference>
<dbReference type="CDD" id="cd03256">
    <property type="entry name" value="ABC_PhnC_transporter"/>
    <property type="match status" value="1"/>
</dbReference>
<accession>A0ABW4N3F8</accession>
<name>A0ABW4N3F8_9CAUL</name>
<dbReference type="RefSeq" id="WP_377283572.1">
    <property type="nucleotide sequence ID" value="NZ_JBHRSI010000009.1"/>
</dbReference>
<gene>
    <name evidence="8" type="primary">phnC</name>
    <name evidence="8" type="ORF">ACFSC0_13830</name>
</gene>
<organism evidence="8 9">
    <name type="scientific">Phenylobacterium terrae</name>
    <dbReference type="NCBI Taxonomy" id="2665495"/>
    <lineage>
        <taxon>Bacteria</taxon>
        <taxon>Pseudomonadati</taxon>
        <taxon>Pseudomonadota</taxon>
        <taxon>Alphaproteobacteria</taxon>
        <taxon>Caulobacterales</taxon>
        <taxon>Caulobacteraceae</taxon>
        <taxon>Phenylobacterium</taxon>
    </lineage>
</organism>
<dbReference type="InterPro" id="IPR017871">
    <property type="entry name" value="ABC_transporter-like_CS"/>
</dbReference>
<dbReference type="InterPro" id="IPR050086">
    <property type="entry name" value="MetN_ABC_transporter-like"/>
</dbReference>
<dbReference type="EMBL" id="JBHUEY010000001">
    <property type="protein sequence ID" value="MFD1784481.1"/>
    <property type="molecule type" value="Genomic_DNA"/>
</dbReference>
<dbReference type="SMART" id="SM00382">
    <property type="entry name" value="AAA"/>
    <property type="match status" value="1"/>
</dbReference>
<dbReference type="SUPFAM" id="SSF52540">
    <property type="entry name" value="P-loop containing nucleoside triphosphate hydrolases"/>
    <property type="match status" value="1"/>
</dbReference>
<comment type="caution">
    <text evidence="8">The sequence shown here is derived from an EMBL/GenBank/DDBJ whole genome shotgun (WGS) entry which is preliminary data.</text>
</comment>
<dbReference type="NCBIfam" id="TIGR02315">
    <property type="entry name" value="ABC_phnC"/>
    <property type="match status" value="1"/>
</dbReference>
<dbReference type="InterPro" id="IPR027417">
    <property type="entry name" value="P-loop_NTPase"/>
</dbReference>
<keyword evidence="4 8" id="KW-0067">ATP-binding</keyword>
<dbReference type="InterPro" id="IPR012693">
    <property type="entry name" value="ABC_transpr_PhnC"/>
</dbReference>
<proteinExistence type="predicted"/>
<dbReference type="Pfam" id="PF00005">
    <property type="entry name" value="ABC_tran"/>
    <property type="match status" value="1"/>
</dbReference>
<dbReference type="PROSITE" id="PS00211">
    <property type="entry name" value="ABC_TRANSPORTER_1"/>
    <property type="match status" value="1"/>
</dbReference>
<keyword evidence="1" id="KW-0813">Transport</keyword>
<evidence type="ECO:0000256" key="2">
    <source>
        <dbReference type="ARBA" id="ARBA00022475"/>
    </source>
</evidence>
<evidence type="ECO:0000256" key="1">
    <source>
        <dbReference type="ARBA" id="ARBA00022448"/>
    </source>
</evidence>
<keyword evidence="6" id="KW-0472">Membrane</keyword>
<keyword evidence="5" id="KW-1278">Translocase</keyword>
<evidence type="ECO:0000256" key="6">
    <source>
        <dbReference type="ARBA" id="ARBA00023136"/>
    </source>
</evidence>
<reference evidence="9" key="1">
    <citation type="journal article" date="2019" name="Int. J. Syst. Evol. Microbiol.">
        <title>The Global Catalogue of Microorganisms (GCM) 10K type strain sequencing project: providing services to taxonomists for standard genome sequencing and annotation.</title>
        <authorList>
            <consortium name="The Broad Institute Genomics Platform"/>
            <consortium name="The Broad Institute Genome Sequencing Center for Infectious Disease"/>
            <person name="Wu L."/>
            <person name="Ma J."/>
        </authorList>
    </citation>
    <scope>NUCLEOTIDE SEQUENCE [LARGE SCALE GENOMIC DNA]</scope>
    <source>
        <strain evidence="9">DFY28</strain>
    </source>
</reference>
<keyword evidence="2" id="KW-1003">Cell membrane</keyword>
<dbReference type="PANTHER" id="PTHR43166">
    <property type="entry name" value="AMINO ACID IMPORT ATP-BINDING PROTEIN"/>
    <property type="match status" value="1"/>
</dbReference>
<protein>
    <submittedName>
        <fullName evidence="8">Phosphonate ABC transporter ATP-binding protein</fullName>
    </submittedName>
</protein>
<dbReference type="GO" id="GO:0005524">
    <property type="term" value="F:ATP binding"/>
    <property type="evidence" value="ECO:0007669"/>
    <property type="project" value="UniProtKB-KW"/>
</dbReference>
<dbReference type="Gene3D" id="3.40.50.300">
    <property type="entry name" value="P-loop containing nucleotide triphosphate hydrolases"/>
    <property type="match status" value="1"/>
</dbReference>
<dbReference type="InterPro" id="IPR003439">
    <property type="entry name" value="ABC_transporter-like_ATP-bd"/>
</dbReference>
<dbReference type="InterPro" id="IPR003593">
    <property type="entry name" value="AAA+_ATPase"/>
</dbReference>